<dbReference type="EMBL" id="JAPEIS010000001">
    <property type="protein sequence ID" value="KAJ8071728.1"/>
    <property type="molecule type" value="Genomic_DNA"/>
</dbReference>
<protein>
    <submittedName>
        <fullName evidence="3">Uncharacterized protein</fullName>
    </submittedName>
</protein>
<name>A0A9X0B0Z9_9HELO</name>
<comment type="caution">
    <text evidence="3">The sequence shown here is derived from an EMBL/GenBank/DDBJ whole genome shotgun (WGS) entry which is preliminary data.</text>
</comment>
<feature type="region of interest" description="Disordered" evidence="2">
    <location>
        <begin position="1044"/>
        <end position="1072"/>
    </location>
</feature>
<feature type="region of interest" description="Disordered" evidence="2">
    <location>
        <begin position="370"/>
        <end position="392"/>
    </location>
</feature>
<keyword evidence="1" id="KW-0175">Coiled coil</keyword>
<feature type="region of interest" description="Disordered" evidence="2">
    <location>
        <begin position="699"/>
        <end position="731"/>
    </location>
</feature>
<feature type="compositionally biased region" description="Basic and acidic residues" evidence="2">
    <location>
        <begin position="721"/>
        <end position="731"/>
    </location>
</feature>
<feature type="coiled-coil region" evidence="1">
    <location>
        <begin position="496"/>
        <end position="576"/>
    </location>
</feature>
<accession>A0A9X0B0Z9</accession>
<proteinExistence type="predicted"/>
<dbReference type="Proteomes" id="UP001152300">
    <property type="component" value="Unassembled WGS sequence"/>
</dbReference>
<evidence type="ECO:0000313" key="4">
    <source>
        <dbReference type="Proteomes" id="UP001152300"/>
    </source>
</evidence>
<dbReference type="AlphaFoldDB" id="A0A9X0B0Z9"/>
<reference evidence="3" key="1">
    <citation type="submission" date="2022-11" db="EMBL/GenBank/DDBJ databases">
        <title>Genome Resource of Sclerotinia nivalis Strain SnTB1, a Plant Pathogen Isolated from American Ginseng.</title>
        <authorList>
            <person name="Fan S."/>
        </authorList>
    </citation>
    <scope>NUCLEOTIDE SEQUENCE</scope>
    <source>
        <strain evidence="3">SnTB1</strain>
    </source>
</reference>
<evidence type="ECO:0000256" key="1">
    <source>
        <dbReference type="SAM" id="Coils"/>
    </source>
</evidence>
<feature type="compositionally biased region" description="Polar residues" evidence="2">
    <location>
        <begin position="373"/>
        <end position="390"/>
    </location>
</feature>
<dbReference type="OrthoDB" id="3516238at2759"/>
<evidence type="ECO:0000313" key="3">
    <source>
        <dbReference type="EMBL" id="KAJ8071728.1"/>
    </source>
</evidence>
<evidence type="ECO:0000256" key="2">
    <source>
        <dbReference type="SAM" id="MobiDB-lite"/>
    </source>
</evidence>
<keyword evidence="4" id="KW-1185">Reference proteome</keyword>
<organism evidence="3 4">
    <name type="scientific">Sclerotinia nivalis</name>
    <dbReference type="NCBI Taxonomy" id="352851"/>
    <lineage>
        <taxon>Eukaryota</taxon>
        <taxon>Fungi</taxon>
        <taxon>Dikarya</taxon>
        <taxon>Ascomycota</taxon>
        <taxon>Pezizomycotina</taxon>
        <taxon>Leotiomycetes</taxon>
        <taxon>Helotiales</taxon>
        <taxon>Sclerotiniaceae</taxon>
        <taxon>Sclerotinia</taxon>
    </lineage>
</organism>
<sequence length="1084" mass="124404">MIGCLWEFPSTPRNENGLTCFPNNQTHEKRFIWVSIDQTLPSLTGFSECALRELRMILQQKSGNKRVRVKCLSPFEHRGYELGLDFESPRINFKVRDRLVNMINRALGNLTSNGFDPRYPPKQSGVSWSFRNHYCFPQACFSKWTVSETLQCHRALDNQDLRVELKPDSEWRYRCLRSSIKSKLSCATDLYKTRNLSVNDIEVVFMLGPKTIGWAWRCTSSFSSSKLPNLRYALKGTGKVELNNWKETELEALDKSVEQGWLYLEPINSTSKDSKIRDADIEDGEIVETMPISEVASPIDEVGLRNIEASNNKRANPHKSAIEKLVHEYGNREFPEPRDEPWLRLLQKHGISKADYTDWLKLESCNFERPPTSKDNGISSPTQSSATLPSALSIPSVPLKTAKPGAQVSNENEVMIVRETSVSPTMLQIREQFVNRQSKTFDNVYGQLLDRCILEAKELLEEQHTVQMATLNTKLLEVGQEKVALEDQTLILQDRLEKKSNELDKSKDEIAVKNADTKKYIDSLFHENTTAKKEKESAEAESLAFLENGKTLQRELNESKARRDEMELANSSLVQQMEELTKGKNGAEANSMEWKEKFEAKKYEMDSEFGKWNGAFTEINTRRLELKEEMKTLKDCISKLRAINEAEIASAQKTRERVGREMALQDLKFGQEKEFEAIKRAHLEHIQLVRNTEYCRRLEDGQSTQTNEKRLQSLATNPTMEQKESTPRDQNMDQNMDEQIAVGFAGYRQIAPKRLAHSPMQPAPIQPVPIQSPVASTPVLVSVNHFNFYYELGLLPQSPGPEIIPSKLSVFNHAFLEKVFGGYTNFWNNVNMQLMLEHKPRRRNNNDVCWPRILKIHNDTAPGFDLRQRPSIGKHGALLLIRDLDDKIFVGNEYPTFLNTVQGHAVYIGQYKIIKQIVNDPSVHPLGLEFKDYLLKNQLKIERGRSWSKKQFGNRRPIKNIHSMLTAFEKDCIKTSWTVFEYVGFDLKSYEALLTKYSQIEPFCNRKRGIPLVDADGGFEHTLLNEILNSSSLKKRVHDVEDSSECERKRLKKSHDNGTSKSPSVREIEDDSTIVVDVSPRRLR</sequence>
<feature type="compositionally biased region" description="Basic and acidic residues" evidence="2">
    <location>
        <begin position="1044"/>
        <end position="1058"/>
    </location>
</feature>
<gene>
    <name evidence="3" type="ORF">OCU04_002044</name>
</gene>